<sequence>MTWSYSGNPGTSHRDRIRFLIGDKVQTAQSLSDAELDYLLDEAPSPELAAAAAAEQMADSYSGLSVTSKRVGDLSLSMDYGRTGQKFAGTAKRLRQRYFTLGAPLMGDTSEKVFRVGQMDYAEPRNVYGVTGIGS</sequence>
<organism evidence="1 2">
    <name type="scientific">Arthrobacter phage LiSara</name>
    <dbReference type="NCBI Taxonomy" id="2015860"/>
    <lineage>
        <taxon>Viruses</taxon>
        <taxon>Duplodnaviria</taxon>
        <taxon>Heunggongvirae</taxon>
        <taxon>Uroviricota</taxon>
        <taxon>Caudoviricetes</taxon>
        <taxon>Laroyevirus</taxon>
        <taxon>Laroyevirus lisara</taxon>
    </lineage>
</organism>
<evidence type="ECO:0000313" key="1">
    <source>
        <dbReference type="EMBL" id="ASR83614.1"/>
    </source>
</evidence>
<dbReference type="RefSeq" id="YP_010082543.1">
    <property type="nucleotide sequence ID" value="NC_055032.1"/>
</dbReference>
<dbReference type="Proteomes" id="UP000224168">
    <property type="component" value="Segment"/>
</dbReference>
<dbReference type="EMBL" id="MF140418">
    <property type="protein sequence ID" value="ASR83614.1"/>
    <property type="molecule type" value="Genomic_DNA"/>
</dbReference>
<gene>
    <name evidence="1" type="primary">30</name>
    <name evidence="1" type="ORF">SEA_LISARA_30</name>
</gene>
<proteinExistence type="predicted"/>
<name>A0A222ZFW6_9CAUD</name>
<dbReference type="KEGG" id="vg:65071546"/>
<dbReference type="GeneID" id="65071546"/>
<protein>
    <submittedName>
        <fullName evidence="1">Uncharacterized protein</fullName>
    </submittedName>
</protein>
<keyword evidence="2" id="KW-1185">Reference proteome</keyword>
<evidence type="ECO:0000313" key="2">
    <source>
        <dbReference type="Proteomes" id="UP000224168"/>
    </source>
</evidence>
<accession>A0A222ZFW6</accession>
<reference evidence="2" key="1">
    <citation type="submission" date="2017-05" db="EMBL/GenBank/DDBJ databases">
        <authorList>
            <person name="Francomacaro L."/>
            <person name="Bidlack C."/>
            <person name="Gutkin P."/>
            <person name="McAuley E."/>
            <person name="Pizzorno M."/>
            <person name="Stowe E."/>
            <person name="Krukonis G."/>
            <person name="Stoner T.H."/>
            <person name="Garlena R.A."/>
            <person name="Russell D.A."/>
            <person name="Pope W.H."/>
            <person name="Jacobs-Sera D."/>
            <person name="Hatfull G.F."/>
        </authorList>
    </citation>
    <scope>NUCLEOTIDE SEQUENCE [LARGE SCALE GENOMIC DNA]</scope>
</reference>